<name>A0ABT6JX98_9GAMM</name>
<evidence type="ECO:0000313" key="2">
    <source>
        <dbReference type="Proteomes" id="UP001156873"/>
    </source>
</evidence>
<reference evidence="1 2" key="1">
    <citation type="submission" date="2023-04" db="EMBL/GenBank/DDBJ databases">
        <title>Luteimonas sp. M1R5S59.</title>
        <authorList>
            <person name="Sun J.-Q."/>
        </authorList>
    </citation>
    <scope>NUCLEOTIDE SEQUENCE [LARGE SCALE GENOMIC DNA]</scope>
    <source>
        <strain evidence="1 2">M1R5S59</strain>
    </source>
</reference>
<proteinExistence type="predicted"/>
<sequence>MTASTPVERIGEVLETADYRRLPSPLLIAGLAFEFPAAFIGPDRSSDLVLVADTAFETATRILRKVESLGRALDVLQSKRPITIVLAGPRPESEVIEAMAKIGRVLPVGTQVDDDPSVGLTNWLAVLLPLALPQPSQGVADPIASIRAATSDIDSQVRGLIDVAQQGADAVQTGLHDLLTDVLDESEEAP</sequence>
<dbReference type="RefSeq" id="WP_280580064.1">
    <property type="nucleotide sequence ID" value="NZ_JARXRO010000020.1"/>
</dbReference>
<evidence type="ECO:0000313" key="1">
    <source>
        <dbReference type="EMBL" id="MDH5835328.1"/>
    </source>
</evidence>
<protein>
    <submittedName>
        <fullName evidence="1">Uncharacterized protein</fullName>
    </submittedName>
</protein>
<organism evidence="1 2">
    <name type="scientific">Luteimonas kalidii</name>
    <dbReference type="NCBI Taxonomy" id="3042025"/>
    <lineage>
        <taxon>Bacteria</taxon>
        <taxon>Pseudomonadati</taxon>
        <taxon>Pseudomonadota</taxon>
        <taxon>Gammaproteobacteria</taxon>
        <taxon>Lysobacterales</taxon>
        <taxon>Lysobacteraceae</taxon>
        <taxon>Luteimonas</taxon>
    </lineage>
</organism>
<accession>A0ABT6JX98</accession>
<dbReference type="Proteomes" id="UP001156873">
    <property type="component" value="Unassembled WGS sequence"/>
</dbReference>
<keyword evidence="2" id="KW-1185">Reference proteome</keyword>
<dbReference type="EMBL" id="JARXRO010000020">
    <property type="protein sequence ID" value="MDH5835328.1"/>
    <property type="molecule type" value="Genomic_DNA"/>
</dbReference>
<gene>
    <name evidence="1" type="ORF">QFW81_15545</name>
</gene>
<comment type="caution">
    <text evidence="1">The sequence shown here is derived from an EMBL/GenBank/DDBJ whole genome shotgun (WGS) entry which is preliminary data.</text>
</comment>